<proteinExistence type="predicted"/>
<gene>
    <name evidence="2" type="ORF">SCHPADRAFT_897130</name>
</gene>
<dbReference type="InParanoid" id="A0A0H2QZB4"/>
<evidence type="ECO:0000313" key="3">
    <source>
        <dbReference type="Proteomes" id="UP000053477"/>
    </source>
</evidence>
<evidence type="ECO:0000313" key="2">
    <source>
        <dbReference type="EMBL" id="KLO04317.1"/>
    </source>
</evidence>
<feature type="non-terminal residue" evidence="2">
    <location>
        <position position="1"/>
    </location>
</feature>
<accession>A0A0H2QZB4</accession>
<dbReference type="AlphaFoldDB" id="A0A0H2QZB4"/>
<sequence length="210" mass="23571">TDVAVRIQSEEGRDRSSTLHYDGHSVPSKGGKRERGEDPTLLQEVSVFHGHAAQSANLNGSAQCLRECSSDRLKGFRNLRTIKSHLRAFVNEMRNKTQIINLLANYLIRAPKRRSATPSTRKRFRHANRTEFWKGKSAGEFHAFTHQAKRKSLEFKKLLSADARLTNKRASSVGGGRRRGSTECQGQNPGKTKRADIGEEVLKERGLFSS</sequence>
<name>A0A0H2QZB4_9AGAM</name>
<dbReference type="Proteomes" id="UP000053477">
    <property type="component" value="Unassembled WGS sequence"/>
</dbReference>
<reference evidence="2 3" key="1">
    <citation type="submission" date="2015-04" db="EMBL/GenBank/DDBJ databases">
        <title>Complete genome sequence of Schizopora paradoxa KUC8140, a cosmopolitan wood degrader in East Asia.</title>
        <authorList>
            <consortium name="DOE Joint Genome Institute"/>
            <person name="Min B."/>
            <person name="Park H."/>
            <person name="Jang Y."/>
            <person name="Kim J.-J."/>
            <person name="Kim K.H."/>
            <person name="Pangilinan J."/>
            <person name="Lipzen A."/>
            <person name="Riley R."/>
            <person name="Grigoriev I.V."/>
            <person name="Spatafora J.W."/>
            <person name="Choi I.-G."/>
        </authorList>
    </citation>
    <scope>NUCLEOTIDE SEQUENCE [LARGE SCALE GENOMIC DNA]</scope>
    <source>
        <strain evidence="2 3">KUC8140</strain>
    </source>
</reference>
<keyword evidence="3" id="KW-1185">Reference proteome</keyword>
<feature type="compositionally biased region" description="Basic and acidic residues" evidence="1">
    <location>
        <begin position="8"/>
        <end position="23"/>
    </location>
</feature>
<feature type="region of interest" description="Disordered" evidence="1">
    <location>
        <begin position="166"/>
        <end position="210"/>
    </location>
</feature>
<organism evidence="2 3">
    <name type="scientific">Schizopora paradoxa</name>
    <dbReference type="NCBI Taxonomy" id="27342"/>
    <lineage>
        <taxon>Eukaryota</taxon>
        <taxon>Fungi</taxon>
        <taxon>Dikarya</taxon>
        <taxon>Basidiomycota</taxon>
        <taxon>Agaricomycotina</taxon>
        <taxon>Agaricomycetes</taxon>
        <taxon>Hymenochaetales</taxon>
        <taxon>Schizoporaceae</taxon>
        <taxon>Schizopora</taxon>
    </lineage>
</organism>
<evidence type="ECO:0000256" key="1">
    <source>
        <dbReference type="SAM" id="MobiDB-lite"/>
    </source>
</evidence>
<feature type="region of interest" description="Disordered" evidence="1">
    <location>
        <begin position="1"/>
        <end position="37"/>
    </location>
</feature>
<dbReference type="EMBL" id="KQ086597">
    <property type="protein sequence ID" value="KLO04317.1"/>
    <property type="molecule type" value="Genomic_DNA"/>
</dbReference>
<feature type="compositionally biased region" description="Basic and acidic residues" evidence="1">
    <location>
        <begin position="193"/>
        <end position="210"/>
    </location>
</feature>
<protein>
    <submittedName>
        <fullName evidence="2">Uncharacterized protein</fullName>
    </submittedName>
</protein>